<reference evidence="1 2" key="1">
    <citation type="journal article" date="2015" name="Genome Announc.">
        <title>Expanding the biotechnology potential of lactobacilli through comparative genomics of 213 strains and associated genera.</title>
        <authorList>
            <person name="Sun Z."/>
            <person name="Harris H.M."/>
            <person name="McCann A."/>
            <person name="Guo C."/>
            <person name="Argimon S."/>
            <person name="Zhang W."/>
            <person name="Yang X."/>
            <person name="Jeffery I.B."/>
            <person name="Cooney J.C."/>
            <person name="Kagawa T.F."/>
            <person name="Liu W."/>
            <person name="Song Y."/>
            <person name="Salvetti E."/>
            <person name="Wrobel A."/>
            <person name="Rasinkangas P."/>
            <person name="Parkhill J."/>
            <person name="Rea M.C."/>
            <person name="O'Sullivan O."/>
            <person name="Ritari J."/>
            <person name="Douillard F.P."/>
            <person name="Paul Ross R."/>
            <person name="Yang R."/>
            <person name="Briner A.E."/>
            <person name="Felis G.E."/>
            <person name="de Vos W.M."/>
            <person name="Barrangou R."/>
            <person name="Klaenhammer T.R."/>
            <person name="Caufield P.W."/>
            <person name="Cui Y."/>
            <person name="Zhang H."/>
            <person name="O'Toole P.W."/>
        </authorList>
    </citation>
    <scope>NUCLEOTIDE SEQUENCE [LARGE SCALE GENOMIC DNA]</scope>
    <source>
        <strain evidence="1 2">DSM 20509</strain>
    </source>
</reference>
<dbReference type="Proteomes" id="UP000051008">
    <property type="component" value="Unassembled WGS sequence"/>
</dbReference>
<protein>
    <submittedName>
        <fullName evidence="1">Uncharacterized protein</fullName>
    </submittedName>
</protein>
<evidence type="ECO:0000313" key="2">
    <source>
        <dbReference type="Proteomes" id="UP000051008"/>
    </source>
</evidence>
<sequence length="84" mass="9511">MTNTSATDIVPAQIIGLGTNSITLRTENNEIVKVKQPATAKKDKVFMQTMKDILKSGLWIPVNKKLNQLLHYDWFDAPIESYSF</sequence>
<dbReference type="OrthoDB" id="2156798at2"/>
<dbReference type="EMBL" id="AYYP01000068">
    <property type="protein sequence ID" value="KRM63190.1"/>
    <property type="molecule type" value="Genomic_DNA"/>
</dbReference>
<proteinExistence type="predicted"/>
<dbReference type="RefSeq" id="WP_050611505.1">
    <property type="nucleotide sequence ID" value="NZ_AYYP01000068.1"/>
</dbReference>
<dbReference type="AlphaFoldDB" id="A0A0R2AHH1"/>
<name>A0A0R2AHH1_9LACO</name>
<organism evidence="1 2">
    <name type="scientific">Ligilactobacillus agilis DSM 20509</name>
    <dbReference type="NCBI Taxonomy" id="1423718"/>
    <lineage>
        <taxon>Bacteria</taxon>
        <taxon>Bacillati</taxon>
        <taxon>Bacillota</taxon>
        <taxon>Bacilli</taxon>
        <taxon>Lactobacillales</taxon>
        <taxon>Lactobacillaceae</taxon>
        <taxon>Ligilactobacillus</taxon>
    </lineage>
</organism>
<keyword evidence="2" id="KW-1185">Reference proteome</keyword>
<dbReference type="GeneID" id="75138282"/>
<comment type="caution">
    <text evidence="1">The sequence shown here is derived from an EMBL/GenBank/DDBJ whole genome shotgun (WGS) entry which is preliminary data.</text>
</comment>
<accession>A0A0R2AHH1</accession>
<gene>
    <name evidence="1" type="ORF">FC14_GL000787</name>
</gene>
<evidence type="ECO:0000313" key="1">
    <source>
        <dbReference type="EMBL" id="KRM63190.1"/>
    </source>
</evidence>
<dbReference type="PATRIC" id="fig|1423718.3.peg.821"/>